<proteinExistence type="predicted"/>
<dbReference type="SUPFAM" id="SSF53300">
    <property type="entry name" value="vWA-like"/>
    <property type="match status" value="1"/>
</dbReference>
<dbReference type="InterPro" id="IPR002035">
    <property type="entry name" value="VWF_A"/>
</dbReference>
<evidence type="ECO:0000256" key="2">
    <source>
        <dbReference type="ARBA" id="ARBA00022692"/>
    </source>
</evidence>
<evidence type="ECO:0000256" key="5">
    <source>
        <dbReference type="SAM" id="Phobius"/>
    </source>
</evidence>
<feature type="domain" description="VWFA" evidence="6">
    <location>
        <begin position="80"/>
        <end position="256"/>
    </location>
</feature>
<dbReference type="SMART" id="SM00327">
    <property type="entry name" value="VWA"/>
    <property type="match status" value="1"/>
</dbReference>
<dbReference type="Proteomes" id="UP000199227">
    <property type="component" value="Unassembled WGS sequence"/>
</dbReference>
<dbReference type="Gene3D" id="3.40.50.410">
    <property type="entry name" value="von Willebrand factor, type A domain"/>
    <property type="match status" value="1"/>
</dbReference>
<dbReference type="RefSeq" id="WP_092913586.1">
    <property type="nucleotide sequence ID" value="NZ_FOXB01000038.1"/>
</dbReference>
<keyword evidence="3 5" id="KW-1133">Transmembrane helix</keyword>
<feature type="transmembrane region" description="Helical" evidence="5">
    <location>
        <begin position="275"/>
        <end position="294"/>
    </location>
</feature>
<protein>
    <submittedName>
        <fullName evidence="7">Ca-activated chloride channel family protein</fullName>
    </submittedName>
</protein>
<organism evidence="7 8">
    <name type="scientific">Hydrogenimonas thermophila</name>
    <dbReference type="NCBI Taxonomy" id="223786"/>
    <lineage>
        <taxon>Bacteria</taxon>
        <taxon>Pseudomonadati</taxon>
        <taxon>Campylobacterota</taxon>
        <taxon>Epsilonproteobacteria</taxon>
        <taxon>Campylobacterales</taxon>
        <taxon>Hydrogenimonadaceae</taxon>
        <taxon>Hydrogenimonas</taxon>
    </lineage>
</organism>
<dbReference type="InterPro" id="IPR050768">
    <property type="entry name" value="UPF0353/GerABKA_families"/>
</dbReference>
<evidence type="ECO:0000313" key="8">
    <source>
        <dbReference type="Proteomes" id="UP000199227"/>
    </source>
</evidence>
<gene>
    <name evidence="7" type="ORF">SAMN05216234_13820</name>
</gene>
<keyword evidence="2 5" id="KW-0812">Transmembrane</keyword>
<evidence type="ECO:0000256" key="1">
    <source>
        <dbReference type="ARBA" id="ARBA00022475"/>
    </source>
</evidence>
<keyword evidence="1" id="KW-1003">Cell membrane</keyword>
<dbReference type="Pfam" id="PF00092">
    <property type="entry name" value="VWA"/>
    <property type="match status" value="1"/>
</dbReference>
<dbReference type="PANTHER" id="PTHR22550:SF5">
    <property type="entry name" value="LEUCINE ZIPPER PROTEIN 4"/>
    <property type="match status" value="1"/>
</dbReference>
<evidence type="ECO:0000313" key="7">
    <source>
        <dbReference type="EMBL" id="SFP75653.1"/>
    </source>
</evidence>
<keyword evidence="8" id="KW-1185">Reference proteome</keyword>
<dbReference type="PANTHER" id="PTHR22550">
    <property type="entry name" value="SPORE GERMINATION PROTEIN"/>
    <property type="match status" value="1"/>
</dbReference>
<keyword evidence="4 5" id="KW-0472">Membrane</keyword>
<dbReference type="OrthoDB" id="6206554at2"/>
<evidence type="ECO:0000259" key="6">
    <source>
        <dbReference type="PROSITE" id="PS50234"/>
    </source>
</evidence>
<evidence type="ECO:0000256" key="4">
    <source>
        <dbReference type="ARBA" id="ARBA00023136"/>
    </source>
</evidence>
<dbReference type="AlphaFoldDB" id="A0A1I5SY16"/>
<accession>A0A1I5SY16</accession>
<dbReference type="STRING" id="223786.SAMN05216234_13820"/>
<name>A0A1I5SY16_9BACT</name>
<dbReference type="InterPro" id="IPR036465">
    <property type="entry name" value="vWFA_dom_sf"/>
</dbReference>
<evidence type="ECO:0000256" key="3">
    <source>
        <dbReference type="ARBA" id="ARBA00022989"/>
    </source>
</evidence>
<dbReference type="PROSITE" id="PS50234">
    <property type="entry name" value="VWFA"/>
    <property type="match status" value="1"/>
</dbReference>
<dbReference type="EMBL" id="FOXB01000038">
    <property type="protein sequence ID" value="SFP75653.1"/>
    <property type="molecule type" value="Genomic_DNA"/>
</dbReference>
<sequence>MHFEYPWVFIFLILFLFCEKKCPLRLDLLYFPHINRVAKVSKKRSLMQAFKWMAWSGLVAALASPVIEKEFTPSHSLGRDMVLIIDASRSMDEGFSILRSENKFETLKLILKNFIEARKYDRLGLIVFGEFAYIASPVTFDHAVLKEMIPYLEVGMAGERTAIYDAIAMAAKLLKNSEAKTKVAVLLTDGRNSAGKIPLQIAKKLLKQYGIKLYTIGVGRLKDYDPILLKELAKDTGGEFFSAENPEMLKKVYETINKLEPSLVKQEPVIEITYLYIYPLFVASLSLLFYLFLLNRSEV</sequence>
<reference evidence="7 8" key="1">
    <citation type="submission" date="2016-10" db="EMBL/GenBank/DDBJ databases">
        <authorList>
            <person name="de Groot N.N."/>
        </authorList>
    </citation>
    <scope>NUCLEOTIDE SEQUENCE [LARGE SCALE GENOMIC DNA]</scope>
    <source>
        <strain evidence="7 8">EP1-55-1</strain>
    </source>
</reference>